<dbReference type="AlphaFoldDB" id="A0A2H0BT17"/>
<dbReference type="Proteomes" id="UP000231581">
    <property type="component" value="Unassembled WGS sequence"/>
</dbReference>
<sequence length="133" mass="14800">MDDEEFIRKLLEHIVKAVIARADTDLEILLKAINRCENIDLKTNLLCDLLAEMPRAEIILAAFTAADKNDQATAEGKERADMLVDCAVDALEQECNENLIVRVAQEVASPVIQEKFFEAAIALWHGSKTFGTN</sequence>
<organism evidence="1 2">
    <name type="scientific">Candidatus Uhrbacteria bacterium CG22_combo_CG10-13_8_21_14_all_47_17</name>
    <dbReference type="NCBI Taxonomy" id="1975041"/>
    <lineage>
        <taxon>Bacteria</taxon>
        <taxon>Candidatus Uhriibacteriota</taxon>
    </lineage>
</organism>
<evidence type="ECO:0000313" key="2">
    <source>
        <dbReference type="Proteomes" id="UP000231581"/>
    </source>
</evidence>
<evidence type="ECO:0000313" key="1">
    <source>
        <dbReference type="EMBL" id="PIP60813.1"/>
    </source>
</evidence>
<protein>
    <submittedName>
        <fullName evidence="1">Uncharacterized protein</fullName>
    </submittedName>
</protein>
<dbReference type="EMBL" id="PCSZ01000028">
    <property type="protein sequence ID" value="PIP60813.1"/>
    <property type="molecule type" value="Genomic_DNA"/>
</dbReference>
<name>A0A2H0BT17_9BACT</name>
<comment type="caution">
    <text evidence="1">The sequence shown here is derived from an EMBL/GenBank/DDBJ whole genome shotgun (WGS) entry which is preliminary data.</text>
</comment>
<proteinExistence type="predicted"/>
<accession>A0A2H0BT17</accession>
<gene>
    <name evidence="1" type="ORF">COX00_01220</name>
</gene>
<reference evidence="1 2" key="1">
    <citation type="submission" date="2017-09" db="EMBL/GenBank/DDBJ databases">
        <title>Depth-based differentiation of microbial function through sediment-hosted aquifers and enrichment of novel symbionts in the deep terrestrial subsurface.</title>
        <authorList>
            <person name="Probst A.J."/>
            <person name="Ladd B."/>
            <person name="Jarett J.K."/>
            <person name="Geller-Mcgrath D.E."/>
            <person name="Sieber C.M."/>
            <person name="Emerson J.B."/>
            <person name="Anantharaman K."/>
            <person name="Thomas B.C."/>
            <person name="Malmstrom R."/>
            <person name="Stieglmeier M."/>
            <person name="Klingl A."/>
            <person name="Woyke T."/>
            <person name="Ryan C.M."/>
            <person name="Banfield J.F."/>
        </authorList>
    </citation>
    <scope>NUCLEOTIDE SEQUENCE [LARGE SCALE GENOMIC DNA]</scope>
    <source>
        <strain evidence="1">CG22_combo_CG10-13_8_21_14_all_47_17</strain>
    </source>
</reference>